<evidence type="ECO:0000256" key="1">
    <source>
        <dbReference type="SAM" id="MobiDB-lite"/>
    </source>
</evidence>
<organism evidence="2 3">
    <name type="scientific">Leucocoprinus birnbaumii</name>
    <dbReference type="NCBI Taxonomy" id="56174"/>
    <lineage>
        <taxon>Eukaryota</taxon>
        <taxon>Fungi</taxon>
        <taxon>Dikarya</taxon>
        <taxon>Basidiomycota</taxon>
        <taxon>Agaricomycotina</taxon>
        <taxon>Agaricomycetes</taxon>
        <taxon>Agaricomycetidae</taxon>
        <taxon>Agaricales</taxon>
        <taxon>Agaricineae</taxon>
        <taxon>Agaricaceae</taxon>
        <taxon>Leucocoprinus</taxon>
    </lineage>
</organism>
<gene>
    <name evidence="2" type="ORF">NP233_g9689</name>
</gene>
<evidence type="ECO:0000313" key="3">
    <source>
        <dbReference type="Proteomes" id="UP001213000"/>
    </source>
</evidence>
<reference evidence="2" key="1">
    <citation type="submission" date="2022-07" db="EMBL/GenBank/DDBJ databases">
        <title>Genome Sequence of Leucocoprinus birnbaumii.</title>
        <authorList>
            <person name="Buettner E."/>
        </authorList>
    </citation>
    <scope>NUCLEOTIDE SEQUENCE</scope>
    <source>
        <strain evidence="2">VT141</strain>
    </source>
</reference>
<name>A0AAD5VQH6_9AGAR</name>
<evidence type="ECO:0000313" key="2">
    <source>
        <dbReference type="EMBL" id="KAJ3562257.1"/>
    </source>
</evidence>
<sequence>MAQKQKRRRSESPSSEITPPPLSQYRWQNASPPRKRSRRTDTNGDGDAAMFEVPEREEEEKDDRTSEEEEELVDEEEDEDEGNEDEDEEEEEKEKGGKESSSEDEILQLKKMGDTKKQAIKRAQQIISNAIKSQSSGDFAAAQREVNQGLRSGDQSSRKSSGVMAKGKGGGRVKGKGKGKATVELETGKEKGKEKEKGKGKGKGKEKGSGKVAKTKSTDFVKVASVVFLPDGVVNATSTSTTGPSSSVVRSLGSHFALPDPSIPLGSTVLEGLRLRCLAVLAEDTGISFPIGGSFEDIEAQLRNLFPELFEYFSTLSVYRGVDLTDDGEAK</sequence>
<dbReference type="AlphaFoldDB" id="A0AAD5VQH6"/>
<feature type="compositionally biased region" description="Basic and acidic residues" evidence="1">
    <location>
        <begin position="181"/>
        <end position="209"/>
    </location>
</feature>
<feature type="compositionally biased region" description="Basic residues" evidence="1">
    <location>
        <begin position="169"/>
        <end position="179"/>
    </location>
</feature>
<protein>
    <submittedName>
        <fullName evidence="2">Uncharacterized protein</fullName>
    </submittedName>
</protein>
<feature type="compositionally biased region" description="Acidic residues" evidence="1">
    <location>
        <begin position="55"/>
        <end position="92"/>
    </location>
</feature>
<feature type="compositionally biased region" description="Basic and acidic residues" evidence="1">
    <location>
        <begin position="93"/>
        <end position="117"/>
    </location>
</feature>
<dbReference type="EMBL" id="JANIEX010000891">
    <property type="protein sequence ID" value="KAJ3562257.1"/>
    <property type="molecule type" value="Genomic_DNA"/>
</dbReference>
<feature type="region of interest" description="Disordered" evidence="1">
    <location>
        <begin position="1"/>
        <end position="211"/>
    </location>
</feature>
<dbReference type="Proteomes" id="UP001213000">
    <property type="component" value="Unassembled WGS sequence"/>
</dbReference>
<feature type="compositionally biased region" description="Polar residues" evidence="1">
    <location>
        <begin position="145"/>
        <end position="155"/>
    </location>
</feature>
<feature type="compositionally biased region" description="Polar residues" evidence="1">
    <location>
        <begin position="125"/>
        <end position="137"/>
    </location>
</feature>
<comment type="caution">
    <text evidence="2">The sequence shown here is derived from an EMBL/GenBank/DDBJ whole genome shotgun (WGS) entry which is preliminary data.</text>
</comment>
<keyword evidence="3" id="KW-1185">Reference proteome</keyword>
<accession>A0AAD5VQH6</accession>
<proteinExistence type="predicted"/>